<dbReference type="InterPro" id="IPR021139">
    <property type="entry name" value="NYN"/>
</dbReference>
<name>A0ABR8LG00_9ACTN</name>
<sequence>MITPSDQVYLFWDNSNIFVPARYVANGRFKESSVDRGVRIQFDRLYDLARAGRQVEAAYCVGSVPPELDRVWERLRAVGVDVELFERGAHSHTEQAVDQALQVQMLRALNDVSPPCVAVLLTGDGAGYEQGFGFYADLERMYHRGWGVEVISWEATCSHAMKQWAQEVGVFIPLDNFYRQVTFVEGGRKSEVLSLKGRRRAQPHNL</sequence>
<evidence type="ECO:0000259" key="1">
    <source>
        <dbReference type="Pfam" id="PF01936"/>
    </source>
</evidence>
<comment type="caution">
    <text evidence="2">The sequence shown here is derived from an EMBL/GenBank/DDBJ whole genome shotgun (WGS) entry which is preliminary data.</text>
</comment>
<protein>
    <submittedName>
        <fullName evidence="2">NYN domain-containing protein</fullName>
    </submittedName>
</protein>
<reference evidence="2 3" key="1">
    <citation type="submission" date="2020-09" db="EMBL/GenBank/DDBJ databases">
        <title>Actinomycete isolated from the Camponotus japonicus Mayr.</title>
        <authorList>
            <person name="Gong X."/>
        </authorList>
    </citation>
    <scope>NUCLEOTIDE SEQUENCE [LARGE SCALE GENOMIC DNA]</scope>
    <source>
        <strain evidence="2 3">2C-HV3</strain>
    </source>
</reference>
<accession>A0ABR8LG00</accession>
<dbReference type="CDD" id="cd18724">
    <property type="entry name" value="PIN_LabA-like"/>
    <property type="match status" value="1"/>
</dbReference>
<gene>
    <name evidence="2" type="ORF">IEQ31_35465</name>
</gene>
<dbReference type="Gene3D" id="3.40.50.1010">
    <property type="entry name" value="5'-nuclease"/>
    <property type="match status" value="1"/>
</dbReference>
<evidence type="ECO:0000313" key="2">
    <source>
        <dbReference type="EMBL" id="MBD3148440.1"/>
    </source>
</evidence>
<keyword evidence="3" id="KW-1185">Reference proteome</keyword>
<organism evidence="2 3">
    <name type="scientific">Microbispora bryophytorum subsp. camponoti</name>
    <dbReference type="NCBI Taxonomy" id="1677852"/>
    <lineage>
        <taxon>Bacteria</taxon>
        <taxon>Bacillati</taxon>
        <taxon>Actinomycetota</taxon>
        <taxon>Actinomycetes</taxon>
        <taxon>Streptosporangiales</taxon>
        <taxon>Streptosporangiaceae</taxon>
        <taxon>Microbispora</taxon>
    </lineage>
</organism>
<feature type="domain" description="NYN" evidence="1">
    <location>
        <begin position="8"/>
        <end position="161"/>
    </location>
</feature>
<proteinExistence type="predicted"/>
<evidence type="ECO:0000313" key="3">
    <source>
        <dbReference type="Proteomes" id="UP000653231"/>
    </source>
</evidence>
<dbReference type="EMBL" id="JACXRZ010000051">
    <property type="protein sequence ID" value="MBD3148440.1"/>
    <property type="molecule type" value="Genomic_DNA"/>
</dbReference>
<dbReference type="Pfam" id="PF01936">
    <property type="entry name" value="NYN"/>
    <property type="match status" value="1"/>
</dbReference>
<dbReference type="Proteomes" id="UP000653231">
    <property type="component" value="Unassembled WGS sequence"/>
</dbReference>
<dbReference type="RefSeq" id="WP_191055532.1">
    <property type="nucleotide sequence ID" value="NZ_JACXRZ010000051.1"/>
</dbReference>